<dbReference type="VEuPathDB" id="FungiDB:TRIVIDRAFT_68059"/>
<evidence type="ECO:0000313" key="2">
    <source>
        <dbReference type="Proteomes" id="UP000007115"/>
    </source>
</evidence>
<dbReference type="EMBL" id="ABDF02000083">
    <property type="protein sequence ID" value="EHK19669.1"/>
    <property type="molecule type" value="Genomic_DNA"/>
</dbReference>
<organism evidence="1 2">
    <name type="scientific">Hypocrea virens (strain Gv29-8 / FGSC 10586)</name>
    <name type="common">Gliocladium virens</name>
    <name type="synonym">Trichoderma virens</name>
    <dbReference type="NCBI Taxonomy" id="413071"/>
    <lineage>
        <taxon>Eukaryota</taxon>
        <taxon>Fungi</taxon>
        <taxon>Dikarya</taxon>
        <taxon>Ascomycota</taxon>
        <taxon>Pezizomycotina</taxon>
        <taxon>Sordariomycetes</taxon>
        <taxon>Hypocreomycetidae</taxon>
        <taxon>Hypocreales</taxon>
        <taxon>Hypocreaceae</taxon>
        <taxon>Trichoderma</taxon>
    </lineage>
</organism>
<reference evidence="1 2" key="1">
    <citation type="journal article" date="2011" name="Genome Biol.">
        <title>Comparative genome sequence analysis underscores mycoparasitism as the ancestral life style of Trichoderma.</title>
        <authorList>
            <person name="Kubicek C.P."/>
            <person name="Herrera-Estrella A."/>
            <person name="Seidl-Seiboth V."/>
            <person name="Martinez D.A."/>
            <person name="Druzhinina I.S."/>
            <person name="Thon M."/>
            <person name="Zeilinger S."/>
            <person name="Casas-Flores S."/>
            <person name="Horwitz B.A."/>
            <person name="Mukherjee P.K."/>
            <person name="Mukherjee M."/>
            <person name="Kredics L."/>
            <person name="Alcaraz L.D."/>
            <person name="Aerts A."/>
            <person name="Antal Z."/>
            <person name="Atanasova L."/>
            <person name="Cervantes-Badillo M.G."/>
            <person name="Challacombe J."/>
            <person name="Chertkov O."/>
            <person name="McCluskey K."/>
            <person name="Coulpier F."/>
            <person name="Deshpande N."/>
            <person name="von Doehren H."/>
            <person name="Ebbole D.J."/>
            <person name="Esquivel-Naranjo E.U."/>
            <person name="Fekete E."/>
            <person name="Flipphi M."/>
            <person name="Glaser F."/>
            <person name="Gomez-Rodriguez E.Y."/>
            <person name="Gruber S."/>
            <person name="Han C."/>
            <person name="Henrissat B."/>
            <person name="Hermosa R."/>
            <person name="Hernandez-Onate M."/>
            <person name="Karaffa L."/>
            <person name="Kosti I."/>
            <person name="Le Crom S."/>
            <person name="Lindquist E."/>
            <person name="Lucas S."/>
            <person name="Luebeck M."/>
            <person name="Luebeck P.S."/>
            <person name="Margeot A."/>
            <person name="Metz B."/>
            <person name="Misra M."/>
            <person name="Nevalainen H."/>
            <person name="Omann M."/>
            <person name="Packer N."/>
            <person name="Perrone G."/>
            <person name="Uresti-Rivera E.E."/>
            <person name="Salamov A."/>
            <person name="Schmoll M."/>
            <person name="Seiboth B."/>
            <person name="Shapiro H."/>
            <person name="Sukno S."/>
            <person name="Tamayo-Ramos J.A."/>
            <person name="Tisch D."/>
            <person name="Wiest A."/>
            <person name="Wilkinson H.H."/>
            <person name="Zhang M."/>
            <person name="Coutinho P.M."/>
            <person name="Kenerley C.M."/>
            <person name="Monte E."/>
            <person name="Baker S.E."/>
            <person name="Grigoriev I.V."/>
        </authorList>
    </citation>
    <scope>NUCLEOTIDE SEQUENCE [LARGE SCALE GENOMIC DNA]</scope>
    <source>
        <strain evidence="2">Gv29-8 / FGSC 10586</strain>
    </source>
</reference>
<dbReference type="RefSeq" id="XP_013953865.1">
    <property type="nucleotide sequence ID" value="XM_014098390.1"/>
</dbReference>
<protein>
    <submittedName>
        <fullName evidence="1">Uncharacterized protein</fullName>
    </submittedName>
</protein>
<name>G9N1P0_HYPVG</name>
<dbReference type="GeneID" id="25797034"/>
<keyword evidence="2" id="KW-1185">Reference proteome</keyword>
<sequence length="254" mass="27725">MTRLSFGIPALRVGTGRHVPARIGILDTLYQVSQPLCTAITLVFSFTVRVLAMHLCPVFPVHRVPAVMCLEQYSPPVAEKPVSGNTSRRIKVDDAGQLGETLPAGVDDGHNHHAVRLSTLTYKCEYSHVARGCSMAHVYSFWYRDPYNLRPSSCRLVDVNPFCCSCIVSRCYTHMESSNADQNNKRIEHEHSMLTTCNRSAVAQTNSTCTDTQTQELLASAGSISYLAGDHGMAGVDLVVWGNTVAAALLVNGI</sequence>
<proteinExistence type="predicted"/>
<dbReference type="OrthoDB" id="10605290at2759"/>
<dbReference type="HOGENOM" id="CLU_1094426_0_0_1"/>
<comment type="caution">
    <text evidence="1">The sequence shown here is derived from an EMBL/GenBank/DDBJ whole genome shotgun (WGS) entry which is preliminary data.</text>
</comment>
<dbReference type="InParanoid" id="G9N1P0"/>
<dbReference type="Proteomes" id="UP000007115">
    <property type="component" value="Unassembled WGS sequence"/>
</dbReference>
<dbReference type="AlphaFoldDB" id="G9N1P0"/>
<evidence type="ECO:0000313" key="1">
    <source>
        <dbReference type="EMBL" id="EHK19669.1"/>
    </source>
</evidence>
<accession>G9N1P0</accession>
<gene>
    <name evidence="1" type="ORF">TRIVIDRAFT_68059</name>
</gene>